<dbReference type="AlphaFoldDB" id="A0A919S1W8"/>
<keyword evidence="1" id="KW-0175">Coiled coil</keyword>
<sequence>MYFKCPHCSTKYTIVYSNHEFRTNIARIQVIVAELEKNVVSKENKLTDEEIEILINDFEKLKKRNEEISQKYKKIYDKCD</sequence>
<name>A0A919S1W8_9CLOT</name>
<evidence type="ECO:0000313" key="2">
    <source>
        <dbReference type="EMBL" id="GIM29816.1"/>
    </source>
</evidence>
<accession>A0A919S1W8</accession>
<dbReference type="EMBL" id="BOPZ01000023">
    <property type="protein sequence ID" value="GIM29816.1"/>
    <property type="molecule type" value="Genomic_DNA"/>
</dbReference>
<keyword evidence="3" id="KW-1185">Reference proteome</keyword>
<dbReference type="Proteomes" id="UP000679179">
    <property type="component" value="Unassembled WGS sequence"/>
</dbReference>
<evidence type="ECO:0000313" key="3">
    <source>
        <dbReference type="Proteomes" id="UP000679179"/>
    </source>
</evidence>
<feature type="coiled-coil region" evidence="1">
    <location>
        <begin position="25"/>
        <end position="78"/>
    </location>
</feature>
<organism evidence="2 3">
    <name type="scientific">Clostridium polyendosporum</name>
    <dbReference type="NCBI Taxonomy" id="69208"/>
    <lineage>
        <taxon>Bacteria</taxon>
        <taxon>Bacillati</taxon>
        <taxon>Bacillota</taxon>
        <taxon>Clostridia</taxon>
        <taxon>Eubacteriales</taxon>
        <taxon>Clostridiaceae</taxon>
        <taxon>Clostridium</taxon>
    </lineage>
</organism>
<gene>
    <name evidence="2" type="ORF">CPJCM30710_24820</name>
</gene>
<proteinExistence type="predicted"/>
<dbReference type="RefSeq" id="WP_212904504.1">
    <property type="nucleotide sequence ID" value="NZ_BOPZ01000023.1"/>
</dbReference>
<comment type="caution">
    <text evidence="2">The sequence shown here is derived from an EMBL/GenBank/DDBJ whole genome shotgun (WGS) entry which is preliminary data.</text>
</comment>
<evidence type="ECO:0000256" key="1">
    <source>
        <dbReference type="SAM" id="Coils"/>
    </source>
</evidence>
<reference evidence="2" key="1">
    <citation type="submission" date="2021-03" db="EMBL/GenBank/DDBJ databases">
        <title>Taxonomic study of Clostridium polyendosporum from meadow-gley soil under rice.</title>
        <authorList>
            <person name="Kobayashi H."/>
            <person name="Tanizawa Y."/>
            <person name="Yagura M."/>
        </authorList>
    </citation>
    <scope>NUCLEOTIDE SEQUENCE</scope>
    <source>
        <strain evidence="2">JCM 30710</strain>
    </source>
</reference>
<protein>
    <submittedName>
        <fullName evidence="2">Uncharacterized protein</fullName>
    </submittedName>
</protein>